<organism evidence="1 2">
    <name type="scientific">Tianweitania populi</name>
    <dbReference type="NCBI Taxonomy" id="1607949"/>
    <lineage>
        <taxon>Bacteria</taxon>
        <taxon>Pseudomonadati</taxon>
        <taxon>Pseudomonadota</taxon>
        <taxon>Alphaproteobacteria</taxon>
        <taxon>Hyphomicrobiales</taxon>
        <taxon>Phyllobacteriaceae</taxon>
        <taxon>Tianweitania</taxon>
    </lineage>
</organism>
<protein>
    <submittedName>
        <fullName evidence="1">Uncharacterized protein</fullName>
    </submittedName>
</protein>
<evidence type="ECO:0000313" key="1">
    <source>
        <dbReference type="EMBL" id="GHD19671.1"/>
    </source>
</evidence>
<dbReference type="Proteomes" id="UP000630142">
    <property type="component" value="Unassembled WGS sequence"/>
</dbReference>
<gene>
    <name evidence="1" type="ORF">GCM10016234_31620</name>
</gene>
<dbReference type="AlphaFoldDB" id="A0A8J3GLW8"/>
<sequence>MRRSARLTGTFRSASLIKDSWDSHTRAIDATADYWFHHVVRMESAILSTAKQAHV</sequence>
<evidence type="ECO:0000313" key="2">
    <source>
        <dbReference type="Proteomes" id="UP000630142"/>
    </source>
</evidence>
<keyword evidence="2" id="KW-1185">Reference proteome</keyword>
<accession>A0A8J3GLW8</accession>
<comment type="caution">
    <text evidence="1">The sequence shown here is derived from an EMBL/GenBank/DDBJ whole genome shotgun (WGS) entry which is preliminary data.</text>
</comment>
<dbReference type="EMBL" id="BMZQ01000002">
    <property type="protein sequence ID" value="GHD19671.1"/>
    <property type="molecule type" value="Genomic_DNA"/>
</dbReference>
<proteinExistence type="predicted"/>
<name>A0A8J3GLW8_9HYPH</name>
<reference evidence="1" key="1">
    <citation type="journal article" date="2014" name="Int. J. Syst. Evol. Microbiol.">
        <title>Complete genome sequence of Corynebacterium casei LMG S-19264T (=DSM 44701T), isolated from a smear-ripened cheese.</title>
        <authorList>
            <consortium name="US DOE Joint Genome Institute (JGI-PGF)"/>
            <person name="Walter F."/>
            <person name="Albersmeier A."/>
            <person name="Kalinowski J."/>
            <person name="Ruckert C."/>
        </authorList>
    </citation>
    <scope>NUCLEOTIDE SEQUENCE</scope>
    <source>
        <strain evidence="1">KCTC 42249</strain>
    </source>
</reference>
<reference evidence="1" key="2">
    <citation type="submission" date="2020-09" db="EMBL/GenBank/DDBJ databases">
        <authorList>
            <person name="Sun Q."/>
            <person name="Kim S."/>
        </authorList>
    </citation>
    <scope>NUCLEOTIDE SEQUENCE</scope>
    <source>
        <strain evidence="1">KCTC 42249</strain>
    </source>
</reference>